<protein>
    <recommendedName>
        <fullName evidence="11">Amino acid transporter transmembrane domain-containing protein</fullName>
    </recommendedName>
</protein>
<keyword evidence="2" id="KW-0813">Transport</keyword>
<dbReference type="Gene3D" id="1.20.1740.10">
    <property type="entry name" value="Amino acid/polyamine transporter I"/>
    <property type="match status" value="1"/>
</dbReference>
<evidence type="ECO:0000256" key="8">
    <source>
        <dbReference type="SAM" id="Phobius"/>
    </source>
</evidence>
<feature type="transmembrane region" description="Helical" evidence="8">
    <location>
        <begin position="357"/>
        <end position="375"/>
    </location>
</feature>
<evidence type="ECO:0000313" key="9">
    <source>
        <dbReference type="EMBL" id="OGZ19698.1"/>
    </source>
</evidence>
<comment type="subcellular location">
    <subcellularLocation>
        <location evidence="1">Cell inner membrane</location>
        <topology evidence="1">Multi-pass membrane protein</topology>
    </subcellularLocation>
</comment>
<sequence length="376" mass="40799">MLKLIKAVSVFVGTVIGAGIFGIPYIVNKSGMVPGFFYFLILGGVVLLIHLFFGEAFLRTKESCRLPGLAQKYLGSWGKILVMISVVSGLIGALLAYLILSGDFLKILFSPFSDLSAIQLAAIFWVVMSYLIFRGIKLIASIELLTNLIFFSANAAILFFILPKLDLSNVKILEMSGIFLPFGVILFSLVGWSAIPEIADFFKTSPEKRKIKRTIILSTALVVPFYLVFVLAVLGAVGGNISQDTLSSLAPFLGPKIIFLAVLAALVTLADSILVLGLHLKNTFVYDLKLSKRLATAIACGVPFLLFLMGFRDFIGTIGFVGTVVGVIEGVAIILIFKRAKRLGNREPEYSFKAPSLLLYLLIAALILGAVSQFLI</sequence>
<dbReference type="Pfam" id="PF03222">
    <property type="entry name" value="Trp_Tyr_perm"/>
    <property type="match status" value="1"/>
</dbReference>
<feature type="transmembrane region" description="Helical" evidence="8">
    <location>
        <begin position="314"/>
        <end position="337"/>
    </location>
</feature>
<keyword evidence="3" id="KW-1003">Cell membrane</keyword>
<keyword evidence="4" id="KW-0997">Cell inner membrane</keyword>
<feature type="transmembrane region" description="Helical" evidence="8">
    <location>
        <begin position="33"/>
        <end position="58"/>
    </location>
</feature>
<dbReference type="Proteomes" id="UP000178721">
    <property type="component" value="Unassembled WGS sequence"/>
</dbReference>
<keyword evidence="5 8" id="KW-0812">Transmembrane</keyword>
<dbReference type="PANTHER" id="PTHR16189">
    <property type="entry name" value="TRANSMEMBRANE PROTEIN 104-RELATED"/>
    <property type="match status" value="1"/>
</dbReference>
<evidence type="ECO:0008006" key="11">
    <source>
        <dbReference type="Google" id="ProtNLM"/>
    </source>
</evidence>
<dbReference type="AlphaFoldDB" id="A0A1G2E3L8"/>
<feature type="transmembrane region" description="Helical" evidence="8">
    <location>
        <begin position="79"/>
        <end position="100"/>
    </location>
</feature>
<feature type="transmembrane region" description="Helical" evidence="8">
    <location>
        <begin position="144"/>
        <end position="163"/>
    </location>
</feature>
<dbReference type="GO" id="GO:0005886">
    <property type="term" value="C:plasma membrane"/>
    <property type="evidence" value="ECO:0007669"/>
    <property type="project" value="UniProtKB-SubCell"/>
</dbReference>
<keyword evidence="7 8" id="KW-0472">Membrane</keyword>
<evidence type="ECO:0000256" key="1">
    <source>
        <dbReference type="ARBA" id="ARBA00004429"/>
    </source>
</evidence>
<evidence type="ECO:0000256" key="4">
    <source>
        <dbReference type="ARBA" id="ARBA00022519"/>
    </source>
</evidence>
<feature type="transmembrane region" description="Helical" evidence="8">
    <location>
        <begin position="215"/>
        <end position="237"/>
    </location>
</feature>
<name>A0A1G2E3L8_9BACT</name>
<evidence type="ECO:0000256" key="6">
    <source>
        <dbReference type="ARBA" id="ARBA00022989"/>
    </source>
</evidence>
<accession>A0A1G2E3L8</accession>
<feature type="transmembrane region" description="Helical" evidence="8">
    <location>
        <begin position="257"/>
        <end position="278"/>
    </location>
</feature>
<evidence type="ECO:0000256" key="3">
    <source>
        <dbReference type="ARBA" id="ARBA00022475"/>
    </source>
</evidence>
<feature type="transmembrane region" description="Helical" evidence="8">
    <location>
        <begin position="7"/>
        <end position="27"/>
    </location>
</feature>
<gene>
    <name evidence="9" type="ORF">A2654_01650</name>
</gene>
<feature type="transmembrane region" description="Helical" evidence="8">
    <location>
        <begin position="112"/>
        <end position="132"/>
    </location>
</feature>
<evidence type="ECO:0000256" key="7">
    <source>
        <dbReference type="ARBA" id="ARBA00023136"/>
    </source>
</evidence>
<organism evidence="9 10">
    <name type="scientific">Candidatus Nealsonbacteria bacterium RIFCSPHIGHO2_01_FULL_43_31</name>
    <dbReference type="NCBI Taxonomy" id="1801665"/>
    <lineage>
        <taxon>Bacteria</taxon>
        <taxon>Candidatus Nealsoniibacteriota</taxon>
    </lineage>
</organism>
<dbReference type="InterPro" id="IPR018227">
    <property type="entry name" value="Amino_acid_transport_2"/>
</dbReference>
<comment type="caution">
    <text evidence="9">The sequence shown here is derived from an EMBL/GenBank/DDBJ whole genome shotgun (WGS) entry which is preliminary data.</text>
</comment>
<dbReference type="EMBL" id="MHMA01000038">
    <property type="protein sequence ID" value="OGZ19698.1"/>
    <property type="molecule type" value="Genomic_DNA"/>
</dbReference>
<keyword evidence="6 8" id="KW-1133">Transmembrane helix</keyword>
<evidence type="ECO:0000256" key="5">
    <source>
        <dbReference type="ARBA" id="ARBA00022692"/>
    </source>
</evidence>
<feature type="transmembrane region" description="Helical" evidence="8">
    <location>
        <begin position="175"/>
        <end position="195"/>
    </location>
</feature>
<proteinExistence type="predicted"/>
<reference evidence="9 10" key="1">
    <citation type="journal article" date="2016" name="Nat. Commun.">
        <title>Thousands of microbial genomes shed light on interconnected biogeochemical processes in an aquifer system.</title>
        <authorList>
            <person name="Anantharaman K."/>
            <person name="Brown C.T."/>
            <person name="Hug L.A."/>
            <person name="Sharon I."/>
            <person name="Castelle C.J."/>
            <person name="Probst A.J."/>
            <person name="Thomas B.C."/>
            <person name="Singh A."/>
            <person name="Wilkins M.J."/>
            <person name="Karaoz U."/>
            <person name="Brodie E.L."/>
            <person name="Williams K.H."/>
            <person name="Hubbard S.S."/>
            <person name="Banfield J.F."/>
        </authorList>
    </citation>
    <scope>NUCLEOTIDE SEQUENCE [LARGE SCALE GENOMIC DNA]</scope>
</reference>
<evidence type="ECO:0000256" key="2">
    <source>
        <dbReference type="ARBA" id="ARBA00022448"/>
    </source>
</evidence>
<dbReference type="GO" id="GO:0003333">
    <property type="term" value="P:amino acid transmembrane transport"/>
    <property type="evidence" value="ECO:0007669"/>
    <property type="project" value="InterPro"/>
</dbReference>
<evidence type="ECO:0000313" key="10">
    <source>
        <dbReference type="Proteomes" id="UP000178721"/>
    </source>
</evidence>
<feature type="transmembrane region" description="Helical" evidence="8">
    <location>
        <begin position="290"/>
        <end position="308"/>
    </location>
</feature>